<reference evidence="7 9" key="1">
    <citation type="journal article" date="2015" name="Genome Announc.">
        <title>Complete Genome Sequence of Corynebacterium kutscheri DSM 20755, a Corynebacterial Type Strain with Remarkably Low G+C Content of Chromosomal DNA.</title>
        <authorList>
            <person name="Ruckert C."/>
            <person name="Albersmeier A."/>
            <person name="Winkler A."/>
            <person name="Tauch A."/>
        </authorList>
    </citation>
    <scope>NUCLEOTIDE SEQUENCE [LARGE SCALE GENOMIC DNA]</scope>
    <source>
        <strain evidence="7 9">DSM 20755</strain>
    </source>
</reference>
<evidence type="ECO:0000256" key="4">
    <source>
        <dbReference type="ARBA" id="ARBA00023136"/>
    </source>
</evidence>
<evidence type="ECO:0000313" key="8">
    <source>
        <dbReference type="EMBL" id="VEH05544.1"/>
    </source>
</evidence>
<name>A0A0F6TCC1_9CORY</name>
<keyword evidence="2 5" id="KW-0812">Transmembrane</keyword>
<evidence type="ECO:0000256" key="1">
    <source>
        <dbReference type="ARBA" id="ARBA00004141"/>
    </source>
</evidence>
<evidence type="ECO:0000313" key="9">
    <source>
        <dbReference type="Proteomes" id="UP000033457"/>
    </source>
</evidence>
<keyword evidence="9" id="KW-1185">Reference proteome</keyword>
<evidence type="ECO:0000313" key="7">
    <source>
        <dbReference type="EMBL" id="AKE40271.1"/>
    </source>
</evidence>
<reference evidence="8 10" key="2">
    <citation type="submission" date="2018-12" db="EMBL/GenBank/DDBJ databases">
        <authorList>
            <consortium name="Pathogen Informatics"/>
        </authorList>
    </citation>
    <scope>NUCLEOTIDE SEQUENCE [LARGE SCALE GENOMIC DNA]</scope>
    <source>
        <strain evidence="8 10">NCTC949</strain>
    </source>
</reference>
<comment type="subcellular location">
    <subcellularLocation>
        <location evidence="1">Membrane</location>
        <topology evidence="1">Multi-pass membrane protein</topology>
    </subcellularLocation>
</comment>
<dbReference type="Pfam" id="PF01694">
    <property type="entry name" value="Rhomboid"/>
    <property type="match status" value="1"/>
</dbReference>
<feature type="transmembrane region" description="Helical" evidence="5">
    <location>
        <begin position="12"/>
        <end position="32"/>
    </location>
</feature>
<feature type="domain" description="Peptidase S54 rhomboid" evidence="6">
    <location>
        <begin position="64"/>
        <end position="191"/>
    </location>
</feature>
<accession>A0A0F6TCC1</accession>
<dbReference type="OrthoDB" id="9807874at2"/>
<keyword evidence="3 5" id="KW-1133">Transmembrane helix</keyword>
<dbReference type="EMBL" id="LR134377">
    <property type="protein sequence ID" value="VEH05544.1"/>
    <property type="molecule type" value="Genomic_DNA"/>
</dbReference>
<evidence type="ECO:0000313" key="10">
    <source>
        <dbReference type="Proteomes" id="UP000271380"/>
    </source>
</evidence>
<dbReference type="HOGENOM" id="CLU_055068_2_0_11"/>
<evidence type="ECO:0000256" key="2">
    <source>
        <dbReference type="ARBA" id="ARBA00022692"/>
    </source>
</evidence>
<dbReference type="EMBL" id="CP011312">
    <property type="protein sequence ID" value="AKE40271.1"/>
    <property type="molecule type" value="Genomic_DNA"/>
</dbReference>
<gene>
    <name evidence="8" type="ORF">NCTC949_00665</name>
    <name evidence="7" type="ORF">UL82_00135</name>
</gene>
<proteinExistence type="predicted"/>
<dbReference type="RefSeq" id="WP_046438273.1">
    <property type="nucleotide sequence ID" value="NZ_CP011312.1"/>
</dbReference>
<dbReference type="STRING" id="35755.UL82_00135"/>
<sequence>MTAGYWRHLIRTAPTTCIFGFIMIGLWAITALESRSISASLSDSSVGSALILFGPAATSGLTAMMHVLGSMFIHVSISHLAVNLFMLIIIGAEIERFLGSYIYAAVFIIGGIGAAAAVVWFDYTTPTAGASGALYALMAVLIGMVKVTGGDLRAPIVLVAANVIFSVITPEVSLWGHLGGLFTGFAMLPIVGNWRVRNSPRQQWLWLFGVTCCVLLAIFARGWLIS</sequence>
<dbReference type="SUPFAM" id="SSF144091">
    <property type="entry name" value="Rhomboid-like"/>
    <property type="match status" value="1"/>
</dbReference>
<feature type="transmembrane region" description="Helical" evidence="5">
    <location>
        <begin position="152"/>
        <end position="168"/>
    </location>
</feature>
<feature type="transmembrane region" description="Helical" evidence="5">
    <location>
        <begin position="71"/>
        <end position="90"/>
    </location>
</feature>
<feature type="transmembrane region" description="Helical" evidence="5">
    <location>
        <begin position="102"/>
        <end position="121"/>
    </location>
</feature>
<dbReference type="PANTHER" id="PTHR43066">
    <property type="entry name" value="RHOMBOID-RELATED PROTEIN"/>
    <property type="match status" value="1"/>
</dbReference>
<dbReference type="PANTHER" id="PTHR43066:SF11">
    <property type="entry name" value="PEPTIDASE S54 RHOMBOID DOMAIN-CONTAINING PROTEIN"/>
    <property type="match status" value="1"/>
</dbReference>
<protein>
    <submittedName>
        <fullName evidence="7">Putative membrane protein</fullName>
    </submittedName>
    <submittedName>
        <fullName evidence="8">Transmembrane protein, rhomboid family</fullName>
    </submittedName>
</protein>
<dbReference type="Gene3D" id="1.20.1540.10">
    <property type="entry name" value="Rhomboid-like"/>
    <property type="match status" value="1"/>
</dbReference>
<feature type="transmembrane region" description="Helical" evidence="5">
    <location>
        <begin position="127"/>
        <end position="145"/>
    </location>
</feature>
<evidence type="ECO:0000256" key="3">
    <source>
        <dbReference type="ARBA" id="ARBA00022989"/>
    </source>
</evidence>
<feature type="transmembrane region" description="Helical" evidence="5">
    <location>
        <begin position="44"/>
        <end position="65"/>
    </location>
</feature>
<feature type="transmembrane region" description="Helical" evidence="5">
    <location>
        <begin position="174"/>
        <end position="192"/>
    </location>
</feature>
<feature type="transmembrane region" description="Helical" evidence="5">
    <location>
        <begin position="204"/>
        <end position="224"/>
    </location>
</feature>
<dbReference type="GO" id="GO:0004252">
    <property type="term" value="F:serine-type endopeptidase activity"/>
    <property type="evidence" value="ECO:0007669"/>
    <property type="project" value="InterPro"/>
</dbReference>
<evidence type="ECO:0000256" key="5">
    <source>
        <dbReference type="SAM" id="Phobius"/>
    </source>
</evidence>
<dbReference type="KEGG" id="cku:UL82_00135"/>
<dbReference type="AlphaFoldDB" id="A0A0F6TCC1"/>
<dbReference type="GO" id="GO:0016020">
    <property type="term" value="C:membrane"/>
    <property type="evidence" value="ECO:0007669"/>
    <property type="project" value="UniProtKB-SubCell"/>
</dbReference>
<dbReference type="Proteomes" id="UP000033457">
    <property type="component" value="Chromosome"/>
</dbReference>
<dbReference type="InterPro" id="IPR022764">
    <property type="entry name" value="Peptidase_S54_rhomboid_dom"/>
</dbReference>
<dbReference type="InterPro" id="IPR035952">
    <property type="entry name" value="Rhomboid-like_sf"/>
</dbReference>
<evidence type="ECO:0000259" key="6">
    <source>
        <dbReference type="Pfam" id="PF01694"/>
    </source>
</evidence>
<organism evidence="7 9">
    <name type="scientific">Corynebacterium kutscheri</name>
    <dbReference type="NCBI Taxonomy" id="35755"/>
    <lineage>
        <taxon>Bacteria</taxon>
        <taxon>Bacillati</taxon>
        <taxon>Actinomycetota</taxon>
        <taxon>Actinomycetes</taxon>
        <taxon>Mycobacteriales</taxon>
        <taxon>Corynebacteriaceae</taxon>
        <taxon>Corynebacterium</taxon>
    </lineage>
</organism>
<keyword evidence="4 5" id="KW-0472">Membrane</keyword>
<dbReference type="Proteomes" id="UP000271380">
    <property type="component" value="Chromosome"/>
</dbReference>